<organism evidence="1 2">
    <name type="scientific">Vaccinium darrowii</name>
    <dbReference type="NCBI Taxonomy" id="229202"/>
    <lineage>
        <taxon>Eukaryota</taxon>
        <taxon>Viridiplantae</taxon>
        <taxon>Streptophyta</taxon>
        <taxon>Embryophyta</taxon>
        <taxon>Tracheophyta</taxon>
        <taxon>Spermatophyta</taxon>
        <taxon>Magnoliopsida</taxon>
        <taxon>eudicotyledons</taxon>
        <taxon>Gunneridae</taxon>
        <taxon>Pentapetalae</taxon>
        <taxon>asterids</taxon>
        <taxon>Ericales</taxon>
        <taxon>Ericaceae</taxon>
        <taxon>Vaccinioideae</taxon>
        <taxon>Vaccinieae</taxon>
        <taxon>Vaccinium</taxon>
    </lineage>
</organism>
<evidence type="ECO:0000313" key="2">
    <source>
        <dbReference type="Proteomes" id="UP000828048"/>
    </source>
</evidence>
<comment type="caution">
    <text evidence="1">The sequence shown here is derived from an EMBL/GenBank/DDBJ whole genome shotgun (WGS) entry which is preliminary data.</text>
</comment>
<reference evidence="1 2" key="1">
    <citation type="journal article" date="2021" name="Hortic Res">
        <title>High-quality reference genome and annotation aids understanding of berry development for evergreen blueberry (Vaccinium darrowii).</title>
        <authorList>
            <person name="Yu J."/>
            <person name="Hulse-Kemp A.M."/>
            <person name="Babiker E."/>
            <person name="Staton M."/>
        </authorList>
    </citation>
    <scope>NUCLEOTIDE SEQUENCE [LARGE SCALE GENOMIC DNA]</scope>
    <source>
        <strain evidence="2">cv. NJ 8807/NJ 8810</strain>
        <tissue evidence="1">Young leaf</tissue>
    </source>
</reference>
<dbReference type="EMBL" id="CM037151">
    <property type="protein sequence ID" value="KAH7843974.1"/>
    <property type="molecule type" value="Genomic_DNA"/>
</dbReference>
<gene>
    <name evidence="1" type="ORF">Vadar_023028</name>
</gene>
<protein>
    <submittedName>
        <fullName evidence="1">Uncharacterized protein</fullName>
    </submittedName>
</protein>
<keyword evidence="2" id="KW-1185">Reference proteome</keyword>
<dbReference type="Proteomes" id="UP000828048">
    <property type="component" value="Chromosome 1"/>
</dbReference>
<evidence type="ECO:0000313" key="1">
    <source>
        <dbReference type="EMBL" id="KAH7843974.1"/>
    </source>
</evidence>
<accession>A0ACB7XSB4</accession>
<proteinExistence type="predicted"/>
<name>A0ACB7XSB4_9ERIC</name>
<sequence length="601" mass="66909">MENVVVLLCKRGVHTAGVILSPSLRFAGLLVILKQKWSDLNEGLFLLYYALEGHPNCILASDDDFNVLYALALSCHICRVDVSISELGGSSRVCTSVDSCGSTLDVVGCDAHDSSSTVSDDDDYDDEEYANAEDVEEEPNQEEQNDNNEEEEEEDEVEPEEGDIDLHLDELNNLGDHEADILFDSDHSIFDSMENAVMLLCKRGVHTAGVILSPSLSFAALSCHIGRVDVFVTKLGGSSRVCNSVKSCRSTLDVLGCDAHDSSSIVSEVVDLLPSFAGHKTKPLKSDHWVNLIRGVGQEFPGGVVEFCDSLCQFSLYHGFKFFYERNDAQTVKATCSVTGCDWATYASNVVIFDNLIAELKEGGGDKVISFLRNLPNDNWCHAHFPGKRYGELTSNLVECFNNWIKDERHLPVTQLLDCIRLKLMEQMSNRRVCAMKWNGVCPVMDKKLAAAFNFSRSWTVTTSHANLFKVRCNPSVSVDIGLRTCSCGEWQINSFPCVHAVCALKKSGKNLNEYVDRYYFVDMYKEAYLKCINPVPTLSKADFIPTSDAVLLPPLTKRPPRRPRTERIPSKGFRTRKVTCSRCGKVGHHNKARCKEPLNH</sequence>